<keyword evidence="2" id="KW-0456">Lyase</keyword>
<dbReference type="CDD" id="cd06578">
    <property type="entry name" value="HemD"/>
    <property type="match status" value="1"/>
</dbReference>
<dbReference type="EMBL" id="JBHSNA010000003">
    <property type="protein sequence ID" value="MFC5565730.1"/>
    <property type="molecule type" value="Genomic_DNA"/>
</dbReference>
<organism evidence="2 3">
    <name type="scientific">Rubellimicrobium aerolatum</name>
    <dbReference type="NCBI Taxonomy" id="490979"/>
    <lineage>
        <taxon>Bacteria</taxon>
        <taxon>Pseudomonadati</taxon>
        <taxon>Pseudomonadota</taxon>
        <taxon>Alphaproteobacteria</taxon>
        <taxon>Rhodobacterales</taxon>
        <taxon>Roseobacteraceae</taxon>
        <taxon>Rubellimicrobium</taxon>
    </lineage>
</organism>
<reference evidence="3" key="1">
    <citation type="journal article" date="2019" name="Int. J. Syst. Evol. Microbiol.">
        <title>The Global Catalogue of Microorganisms (GCM) 10K type strain sequencing project: providing services to taxonomists for standard genome sequencing and annotation.</title>
        <authorList>
            <consortium name="The Broad Institute Genomics Platform"/>
            <consortium name="The Broad Institute Genome Sequencing Center for Infectious Disease"/>
            <person name="Wu L."/>
            <person name="Ma J."/>
        </authorList>
    </citation>
    <scope>NUCLEOTIDE SEQUENCE [LARGE SCALE GENOMIC DNA]</scope>
    <source>
        <strain evidence="3">KACC 11588</strain>
    </source>
</reference>
<evidence type="ECO:0000259" key="1">
    <source>
        <dbReference type="Pfam" id="PF02602"/>
    </source>
</evidence>
<name>A0ABW0SA34_9RHOB</name>
<comment type="caution">
    <text evidence="2">The sequence shown here is derived from an EMBL/GenBank/DDBJ whole genome shotgun (WGS) entry which is preliminary data.</text>
</comment>
<keyword evidence="3" id="KW-1185">Reference proteome</keyword>
<dbReference type="Pfam" id="PF02602">
    <property type="entry name" value="HEM4"/>
    <property type="match status" value="1"/>
</dbReference>
<gene>
    <name evidence="2" type="ORF">ACFPOC_04770</name>
</gene>
<protein>
    <submittedName>
        <fullName evidence="2">Uroporphyrinogen-III synthase</fullName>
        <ecNumber evidence="2">4.2.1.75</ecNumber>
    </submittedName>
</protein>
<dbReference type="Gene3D" id="3.40.50.10090">
    <property type="match status" value="2"/>
</dbReference>
<feature type="domain" description="Tetrapyrrole biosynthesis uroporphyrinogen III synthase" evidence="1">
    <location>
        <begin position="37"/>
        <end position="222"/>
    </location>
</feature>
<dbReference type="SUPFAM" id="SSF69618">
    <property type="entry name" value="HemD-like"/>
    <property type="match status" value="1"/>
</dbReference>
<evidence type="ECO:0000313" key="2">
    <source>
        <dbReference type="EMBL" id="MFC5565730.1"/>
    </source>
</evidence>
<evidence type="ECO:0000313" key="3">
    <source>
        <dbReference type="Proteomes" id="UP001596056"/>
    </source>
</evidence>
<dbReference type="GO" id="GO:0004852">
    <property type="term" value="F:uroporphyrinogen-III synthase activity"/>
    <property type="evidence" value="ECO:0007669"/>
    <property type="project" value="UniProtKB-EC"/>
</dbReference>
<sequence>MDHRAEPGARLLLTRPEAASRRFLAACEAAWGGPIPALVSPVLAIRPVEVVLREDPAALILTSENGAARAVEMGLRDRPAWCVGPRTAAVARAGGLRAIEAGPNAEGLLAAMLAARPAGPILHLRGQHARGDVAARLRAGGLEARELVAYRQEARPPTPEARRALDADRPLVLPLFSPRSATLAQGWASRAPLHVVAMSPAVAVAAAPLGPASLDVARAPDGLAMVEAVLDRLAWPSPGLRGGAERIR</sequence>
<dbReference type="RefSeq" id="WP_209838434.1">
    <property type="nucleotide sequence ID" value="NZ_JAGGJP010000003.1"/>
</dbReference>
<dbReference type="InterPro" id="IPR036108">
    <property type="entry name" value="4pyrrol_syn_uPrphyn_synt_sf"/>
</dbReference>
<proteinExistence type="predicted"/>
<accession>A0ABW0SA34</accession>
<dbReference type="InterPro" id="IPR003754">
    <property type="entry name" value="4pyrrol_synth_uPrphyn_synth"/>
</dbReference>
<dbReference type="EC" id="4.2.1.75" evidence="2"/>
<dbReference type="Proteomes" id="UP001596056">
    <property type="component" value="Unassembled WGS sequence"/>
</dbReference>